<dbReference type="EC" id="3.4.21.-" evidence="11"/>
<dbReference type="PROSITE" id="PS00134">
    <property type="entry name" value="TRYPSIN_HIS"/>
    <property type="match status" value="1"/>
</dbReference>
<evidence type="ECO:0000256" key="7">
    <source>
        <dbReference type="ARBA" id="ARBA00023145"/>
    </source>
</evidence>
<dbReference type="SUPFAM" id="SSF50494">
    <property type="entry name" value="Trypsin-like serine proteases"/>
    <property type="match status" value="1"/>
</dbReference>
<accession>A0A6J2T6N8</accession>
<dbReference type="InterPro" id="IPR018114">
    <property type="entry name" value="TRYPSIN_HIS"/>
</dbReference>
<keyword evidence="7" id="KW-0865">Zymogen</keyword>
<dbReference type="SMART" id="SM00020">
    <property type="entry name" value="Tryp_SPc"/>
    <property type="match status" value="1"/>
</dbReference>
<keyword evidence="3 12" id="KW-0732">Signal</keyword>
<evidence type="ECO:0000313" key="16">
    <source>
        <dbReference type="Proteomes" id="UP000504634"/>
    </source>
</evidence>
<keyword evidence="16" id="KW-1185">Reference proteome</keyword>
<dbReference type="InterPro" id="IPR033116">
    <property type="entry name" value="TRYPSIN_SER"/>
</dbReference>
<evidence type="ECO:0000256" key="11">
    <source>
        <dbReference type="RuleBase" id="RU363034"/>
    </source>
</evidence>
<dbReference type="InterPro" id="IPR001254">
    <property type="entry name" value="Trypsin_dom"/>
</dbReference>
<keyword evidence="6" id="KW-0106">Calcium</keyword>
<dbReference type="PROSITE" id="PS00135">
    <property type="entry name" value="TRYPSIN_SER"/>
    <property type="match status" value="1"/>
</dbReference>
<dbReference type="GO" id="GO:0046872">
    <property type="term" value="F:metal ion binding"/>
    <property type="evidence" value="ECO:0007669"/>
    <property type="project" value="UniProtKB-KW"/>
</dbReference>
<evidence type="ECO:0000256" key="8">
    <source>
        <dbReference type="ARBA" id="ARBA00023157"/>
    </source>
</evidence>
<organism evidence="16 17">
    <name type="scientific">Drosophila lebanonensis</name>
    <name type="common">Fruit fly</name>
    <name type="synonym">Scaptodrosophila lebanonensis</name>
    <dbReference type="NCBI Taxonomy" id="7225"/>
    <lineage>
        <taxon>Eukaryota</taxon>
        <taxon>Metazoa</taxon>
        <taxon>Ecdysozoa</taxon>
        <taxon>Arthropoda</taxon>
        <taxon>Hexapoda</taxon>
        <taxon>Insecta</taxon>
        <taxon>Pterygota</taxon>
        <taxon>Neoptera</taxon>
        <taxon>Endopterygota</taxon>
        <taxon>Diptera</taxon>
        <taxon>Brachycera</taxon>
        <taxon>Muscomorpha</taxon>
        <taxon>Ephydroidea</taxon>
        <taxon>Drosophilidae</taxon>
        <taxon>Scaptodrosophila</taxon>
    </lineage>
</organism>
<keyword evidence="1 11" id="KW-0645">Protease</keyword>
<feature type="signal peptide" evidence="12">
    <location>
        <begin position="1"/>
        <end position="22"/>
    </location>
</feature>
<evidence type="ECO:0000256" key="9">
    <source>
        <dbReference type="ARBA" id="ARBA00023180"/>
    </source>
</evidence>
<dbReference type="PROSITE" id="PS50240">
    <property type="entry name" value="TRYPSIN_DOM"/>
    <property type="match status" value="1"/>
</dbReference>
<keyword evidence="9" id="KW-0325">Glycoprotein</keyword>
<dbReference type="PROSITE" id="PS51888">
    <property type="entry name" value="CLIP"/>
    <property type="match status" value="1"/>
</dbReference>
<dbReference type="AlphaFoldDB" id="A0A6J2T6N8"/>
<evidence type="ECO:0000256" key="1">
    <source>
        <dbReference type="ARBA" id="ARBA00022670"/>
    </source>
</evidence>
<proteinExistence type="inferred from homology"/>
<evidence type="ECO:0000256" key="12">
    <source>
        <dbReference type="RuleBase" id="RU366078"/>
    </source>
</evidence>
<keyword evidence="8" id="KW-1015">Disulfide bond</keyword>
<dbReference type="Pfam" id="PF00089">
    <property type="entry name" value="Trypsin"/>
    <property type="match status" value="1"/>
</dbReference>
<evidence type="ECO:0000259" key="15">
    <source>
        <dbReference type="PROSITE" id="PS51888"/>
    </source>
</evidence>
<comment type="subcellular location">
    <subcellularLocation>
        <location evidence="12">Secreted</location>
    </subcellularLocation>
</comment>
<evidence type="ECO:0000256" key="4">
    <source>
        <dbReference type="ARBA" id="ARBA00022801"/>
    </source>
</evidence>
<reference evidence="17" key="1">
    <citation type="submission" date="2025-08" db="UniProtKB">
        <authorList>
            <consortium name="RefSeq"/>
        </authorList>
    </citation>
    <scope>IDENTIFICATION</scope>
    <source>
        <strain evidence="17">11010-0011.00</strain>
        <tissue evidence="17">Whole body</tissue>
    </source>
</reference>
<evidence type="ECO:0000259" key="14">
    <source>
        <dbReference type="PROSITE" id="PS50240"/>
    </source>
</evidence>
<evidence type="ECO:0000256" key="2">
    <source>
        <dbReference type="ARBA" id="ARBA00022723"/>
    </source>
</evidence>
<dbReference type="Pfam" id="PF12032">
    <property type="entry name" value="CLIP"/>
    <property type="match status" value="1"/>
</dbReference>
<dbReference type="GO" id="GO:0005576">
    <property type="term" value="C:extracellular region"/>
    <property type="evidence" value="ECO:0007669"/>
    <property type="project" value="UniProtKB-SubCell"/>
</dbReference>
<keyword evidence="5 11" id="KW-0720">Serine protease</keyword>
<evidence type="ECO:0000313" key="17">
    <source>
        <dbReference type="RefSeq" id="XP_030370587.1"/>
    </source>
</evidence>
<dbReference type="PRINTS" id="PR00722">
    <property type="entry name" value="CHYMOTRYPSIN"/>
</dbReference>
<dbReference type="InterPro" id="IPR001314">
    <property type="entry name" value="Peptidase_S1A"/>
</dbReference>
<dbReference type="Gene3D" id="3.30.1640.30">
    <property type="match status" value="1"/>
</dbReference>
<comment type="similarity">
    <text evidence="10 12">Belongs to the peptidase S1 family. CLIP subfamily.</text>
</comment>
<name>A0A6J2T6N8_DROLE</name>
<dbReference type="Gene3D" id="2.40.10.10">
    <property type="entry name" value="Trypsin-like serine proteases"/>
    <property type="match status" value="2"/>
</dbReference>
<feature type="region of interest" description="Disordered" evidence="13">
    <location>
        <begin position="93"/>
        <end position="116"/>
    </location>
</feature>
<dbReference type="SMART" id="SM00680">
    <property type="entry name" value="CLIP"/>
    <property type="match status" value="1"/>
</dbReference>
<keyword evidence="4 11" id="KW-0378">Hydrolase</keyword>
<dbReference type="GO" id="GO:0006508">
    <property type="term" value="P:proteolysis"/>
    <property type="evidence" value="ECO:0007669"/>
    <property type="project" value="UniProtKB-KW"/>
</dbReference>
<dbReference type="InterPro" id="IPR038565">
    <property type="entry name" value="CLIP_sf"/>
</dbReference>
<feature type="compositionally biased region" description="Polar residues" evidence="13">
    <location>
        <begin position="93"/>
        <end position="115"/>
    </location>
</feature>
<sequence>MALRFLNFMALALLVSPALVLTQESCFTPDNKPGYCVAPQECKYVLELTKKYGRFVPVSKRRELEAAVCNKSQRQMTLCCSTDSVMIDIEAQSQDKGQVETRASNPTGGNSNMNIGSIDPRGLRVLEGVECGKKPVIKLSGGDITQIGEFPWLALLKYNTAQQRPFLCGGSLISDRYVLTAAHCVHTHSKLIGVRLGEHDLSTEEDCQWKGKKRVCLPPYEEYGIASIKSHPQYVHGEIHHDLALIKLDRPVKQQIHIKPVCLPIDGQSQKVSYDQSYFIVGWGTTEKDSYKGSDVLLKAVVKRQELDVCRRFFQNAPVTENNICVLGSDIISTCRGDSGGPLFFRNSYKDTVRYVQYGVVSYGGRACGRRAAEPGVFANVIDMLPWITQNID</sequence>
<evidence type="ECO:0000256" key="3">
    <source>
        <dbReference type="ARBA" id="ARBA00022729"/>
    </source>
</evidence>
<dbReference type="InterPro" id="IPR043504">
    <property type="entry name" value="Peptidase_S1_PA_chymotrypsin"/>
</dbReference>
<evidence type="ECO:0000256" key="10">
    <source>
        <dbReference type="ARBA" id="ARBA00024195"/>
    </source>
</evidence>
<keyword evidence="2" id="KW-0479">Metal-binding</keyword>
<dbReference type="Proteomes" id="UP000504634">
    <property type="component" value="Unplaced"/>
</dbReference>
<dbReference type="InterPro" id="IPR009003">
    <property type="entry name" value="Peptidase_S1_PA"/>
</dbReference>
<evidence type="ECO:0000256" key="13">
    <source>
        <dbReference type="SAM" id="MobiDB-lite"/>
    </source>
</evidence>
<evidence type="ECO:0000256" key="5">
    <source>
        <dbReference type="ARBA" id="ARBA00022825"/>
    </source>
</evidence>
<evidence type="ECO:0000256" key="6">
    <source>
        <dbReference type="ARBA" id="ARBA00022837"/>
    </source>
</evidence>
<dbReference type="RefSeq" id="XP_030370587.1">
    <property type="nucleotide sequence ID" value="XM_030514727.1"/>
</dbReference>
<dbReference type="FunFam" id="2.40.10.10:FF:000028">
    <property type="entry name" value="Serine protease easter"/>
    <property type="match status" value="1"/>
</dbReference>
<dbReference type="GO" id="GO:0004252">
    <property type="term" value="F:serine-type endopeptidase activity"/>
    <property type="evidence" value="ECO:0007669"/>
    <property type="project" value="UniProtKB-UniRule"/>
</dbReference>
<dbReference type="PANTHER" id="PTHR24256">
    <property type="entry name" value="TRYPTASE-RELATED"/>
    <property type="match status" value="1"/>
</dbReference>
<dbReference type="OrthoDB" id="547031at2759"/>
<dbReference type="InterPro" id="IPR051487">
    <property type="entry name" value="Ser/Thr_Proteases_Immune/Dev"/>
</dbReference>
<gene>
    <name evidence="17" type="primary">LOC115621165</name>
</gene>
<dbReference type="CDD" id="cd00190">
    <property type="entry name" value="Tryp_SPc"/>
    <property type="match status" value="1"/>
</dbReference>
<feature type="chain" id="PRO_5027149158" description="CLIP domain-containing serine protease" evidence="12">
    <location>
        <begin position="23"/>
        <end position="393"/>
    </location>
</feature>
<feature type="domain" description="Peptidase S1" evidence="14">
    <location>
        <begin position="139"/>
        <end position="393"/>
    </location>
</feature>
<protein>
    <recommendedName>
        <fullName evidence="12">CLIP domain-containing serine protease</fullName>
        <ecNumber evidence="11">3.4.21.-</ecNumber>
    </recommendedName>
</protein>
<feature type="domain" description="Clip" evidence="15">
    <location>
        <begin position="25"/>
        <end position="80"/>
    </location>
</feature>
<dbReference type="InterPro" id="IPR022700">
    <property type="entry name" value="CLIP"/>
</dbReference>
<keyword evidence="12" id="KW-0964">Secreted</keyword>
<comment type="domain">
    <text evidence="12">The clip domain consists of 35-55 residues which are 'knitted' together usually by 3 conserved disulfide bonds forming a clip-like compact structure.</text>
</comment>
<dbReference type="GeneID" id="115621165"/>